<feature type="domain" description="Mur ligase central" evidence="11">
    <location>
        <begin position="121"/>
        <end position="292"/>
    </location>
</feature>
<dbReference type="AlphaFoldDB" id="A0A930YWA4"/>
<evidence type="ECO:0000259" key="9">
    <source>
        <dbReference type="Pfam" id="PF01225"/>
    </source>
</evidence>
<evidence type="ECO:0000259" key="11">
    <source>
        <dbReference type="Pfam" id="PF08245"/>
    </source>
</evidence>
<dbReference type="InterPro" id="IPR036565">
    <property type="entry name" value="Mur-like_cat_sf"/>
</dbReference>
<evidence type="ECO:0000256" key="6">
    <source>
        <dbReference type="ARBA" id="ARBA00022984"/>
    </source>
</evidence>
<dbReference type="PANTHER" id="PTHR43445">
    <property type="entry name" value="UDP-N-ACETYLMURAMATE--L-ALANINE LIGASE-RELATED"/>
    <property type="match status" value="1"/>
</dbReference>
<dbReference type="InterPro" id="IPR036615">
    <property type="entry name" value="Mur_ligase_C_dom_sf"/>
</dbReference>
<dbReference type="Gene3D" id="3.40.50.720">
    <property type="entry name" value="NAD(P)-binding Rossmann-like Domain"/>
    <property type="match status" value="1"/>
</dbReference>
<comment type="caution">
    <text evidence="12">The sequence shown here is derived from an EMBL/GenBank/DDBJ whole genome shotgun (WGS) entry which is preliminary data.</text>
</comment>
<dbReference type="SUPFAM" id="SSF53623">
    <property type="entry name" value="MurD-like peptide ligases, catalytic domain"/>
    <property type="match status" value="1"/>
</dbReference>
<dbReference type="GO" id="GO:0016881">
    <property type="term" value="F:acid-amino acid ligase activity"/>
    <property type="evidence" value="ECO:0007669"/>
    <property type="project" value="InterPro"/>
</dbReference>
<keyword evidence="1 12" id="KW-0436">Ligase</keyword>
<dbReference type="EMBL" id="JADKYY010000007">
    <property type="protein sequence ID" value="MBF5027484.1"/>
    <property type="molecule type" value="Genomic_DNA"/>
</dbReference>
<dbReference type="GO" id="GO:0005524">
    <property type="term" value="F:ATP binding"/>
    <property type="evidence" value="ECO:0007669"/>
    <property type="project" value="UniProtKB-KW"/>
</dbReference>
<evidence type="ECO:0000256" key="3">
    <source>
        <dbReference type="ARBA" id="ARBA00022741"/>
    </source>
</evidence>
<keyword evidence="4" id="KW-0067">ATP-binding</keyword>
<dbReference type="SUPFAM" id="SSF51984">
    <property type="entry name" value="MurCD N-terminal domain"/>
    <property type="match status" value="1"/>
</dbReference>
<keyword evidence="3" id="KW-0547">Nucleotide-binding</keyword>
<keyword evidence="5" id="KW-0133">Cell shape</keyword>
<reference evidence="12" key="1">
    <citation type="submission" date="2020-11" db="EMBL/GenBank/DDBJ databases">
        <title>Genome seq and assembly of Planobacterium sp.</title>
        <authorList>
            <person name="Chhetri G."/>
        </authorList>
    </citation>
    <scope>NUCLEOTIDE SEQUENCE</scope>
    <source>
        <strain evidence="12">GCR5</strain>
    </source>
</reference>
<dbReference type="InterPro" id="IPR000713">
    <property type="entry name" value="Mur_ligase_N"/>
</dbReference>
<dbReference type="InterPro" id="IPR013221">
    <property type="entry name" value="Mur_ligase_cen"/>
</dbReference>
<accession>A0A930YWA4</accession>
<keyword evidence="13" id="KW-1185">Reference proteome</keyword>
<organism evidence="12 13">
    <name type="scientific">Planobacterium oryzisoli</name>
    <dbReference type="NCBI Taxonomy" id="2771435"/>
    <lineage>
        <taxon>Bacteria</taxon>
        <taxon>Pseudomonadati</taxon>
        <taxon>Bacteroidota</taxon>
        <taxon>Flavobacteriia</taxon>
        <taxon>Flavobacteriales</taxon>
        <taxon>Weeksellaceae</taxon>
        <taxon>Chryseobacterium group</taxon>
        <taxon>Chryseobacterium</taxon>
    </lineage>
</organism>
<evidence type="ECO:0000313" key="13">
    <source>
        <dbReference type="Proteomes" id="UP000694480"/>
    </source>
</evidence>
<dbReference type="Gene3D" id="3.90.190.20">
    <property type="entry name" value="Mur ligase, C-terminal domain"/>
    <property type="match status" value="1"/>
</dbReference>
<evidence type="ECO:0000256" key="8">
    <source>
        <dbReference type="ARBA" id="ARBA00023316"/>
    </source>
</evidence>
<feature type="domain" description="Mur ligase C-terminal" evidence="10">
    <location>
        <begin position="314"/>
        <end position="446"/>
    </location>
</feature>
<proteinExistence type="predicted"/>
<evidence type="ECO:0000313" key="12">
    <source>
        <dbReference type="EMBL" id="MBF5027484.1"/>
    </source>
</evidence>
<dbReference type="GO" id="GO:0071555">
    <property type="term" value="P:cell wall organization"/>
    <property type="evidence" value="ECO:0007669"/>
    <property type="project" value="UniProtKB-KW"/>
</dbReference>
<evidence type="ECO:0000256" key="2">
    <source>
        <dbReference type="ARBA" id="ARBA00022618"/>
    </source>
</evidence>
<gene>
    <name evidence="12" type="ORF">IC612_06705</name>
</gene>
<dbReference type="GO" id="GO:0051301">
    <property type="term" value="P:cell division"/>
    <property type="evidence" value="ECO:0007669"/>
    <property type="project" value="UniProtKB-KW"/>
</dbReference>
<evidence type="ECO:0000256" key="4">
    <source>
        <dbReference type="ARBA" id="ARBA00022840"/>
    </source>
</evidence>
<dbReference type="SUPFAM" id="SSF53244">
    <property type="entry name" value="MurD-like peptide ligases, peptide-binding domain"/>
    <property type="match status" value="1"/>
</dbReference>
<protein>
    <submittedName>
        <fullName evidence="12">UDP-N-acetylmuramate--alanine ligase</fullName>
    </submittedName>
</protein>
<evidence type="ECO:0000259" key="10">
    <source>
        <dbReference type="Pfam" id="PF02875"/>
    </source>
</evidence>
<dbReference type="GO" id="GO:0009252">
    <property type="term" value="P:peptidoglycan biosynthetic process"/>
    <property type="evidence" value="ECO:0007669"/>
    <property type="project" value="UniProtKB-KW"/>
</dbReference>
<sequence>MAHEDKNLSAYQNVFFVGIAGAGMSALAQYLQGTGVQVSGSDRFFNQNPNSLIEKQLEAQGIVCYPQGASQLGTTCDLVVVSTAIENSVPEVQAAKERSIPLMRRSELLALICCSKKTIAIAGTSGKSSTAGMLFQILSDGGLDPSVITGAGLTSLIENGLIGNAHVGKSDWLIIEADESDGSIVGYRPYISVLLNIDKDHQEIDELQTLFSVFKANTSYRFITNHANALSAAFSVDPKFDFAFEESSVGYNAEHFRQEGFIIHFQMLGENFRLKTVGRHNVENASAAIAVAHQIGMPLSAIASSLYNYRGIYRRHQIIGEKEGMVVIDDYAHNPAKCAASLRACQPLGKKLVGWFQPHGYGPTRFLKDDFIHEIAHALRPEDEIWMSEIFYAGGTVVKDISAKDLVEGIKRLGKKAFFVEDRQELLEAMRPSLENADVLLLMGARDPSLEEFGKHVVKSVL</sequence>
<dbReference type="Proteomes" id="UP000694480">
    <property type="component" value="Unassembled WGS sequence"/>
</dbReference>
<dbReference type="RefSeq" id="WP_194739412.1">
    <property type="nucleotide sequence ID" value="NZ_JADKYY010000007.1"/>
</dbReference>
<keyword evidence="6" id="KW-0573">Peptidoglycan synthesis</keyword>
<keyword evidence="2" id="KW-0132">Cell division</keyword>
<dbReference type="GO" id="GO:0008360">
    <property type="term" value="P:regulation of cell shape"/>
    <property type="evidence" value="ECO:0007669"/>
    <property type="project" value="UniProtKB-KW"/>
</dbReference>
<keyword evidence="7" id="KW-0131">Cell cycle</keyword>
<dbReference type="InterPro" id="IPR004101">
    <property type="entry name" value="Mur_ligase_C"/>
</dbReference>
<name>A0A930YWA4_9FLAO</name>
<dbReference type="PANTHER" id="PTHR43445:SF3">
    <property type="entry name" value="UDP-N-ACETYLMURAMATE--L-ALANINE LIGASE"/>
    <property type="match status" value="1"/>
</dbReference>
<evidence type="ECO:0000256" key="1">
    <source>
        <dbReference type="ARBA" id="ARBA00022598"/>
    </source>
</evidence>
<evidence type="ECO:0000256" key="7">
    <source>
        <dbReference type="ARBA" id="ARBA00023306"/>
    </source>
</evidence>
<dbReference type="InterPro" id="IPR050061">
    <property type="entry name" value="MurCDEF_pg_biosynth"/>
</dbReference>
<dbReference type="Pfam" id="PF02875">
    <property type="entry name" value="Mur_ligase_C"/>
    <property type="match status" value="1"/>
</dbReference>
<dbReference type="Gene3D" id="3.40.1190.10">
    <property type="entry name" value="Mur-like, catalytic domain"/>
    <property type="match status" value="1"/>
</dbReference>
<dbReference type="Pfam" id="PF01225">
    <property type="entry name" value="Mur_ligase"/>
    <property type="match status" value="1"/>
</dbReference>
<evidence type="ECO:0000256" key="5">
    <source>
        <dbReference type="ARBA" id="ARBA00022960"/>
    </source>
</evidence>
<dbReference type="Pfam" id="PF08245">
    <property type="entry name" value="Mur_ligase_M"/>
    <property type="match status" value="1"/>
</dbReference>
<feature type="domain" description="Mur ligase N-terminal catalytic" evidence="9">
    <location>
        <begin position="16"/>
        <end position="114"/>
    </location>
</feature>
<keyword evidence="8" id="KW-0961">Cell wall biogenesis/degradation</keyword>